<dbReference type="Pfam" id="PF00241">
    <property type="entry name" value="Cofilin_ADF"/>
    <property type="match status" value="1"/>
</dbReference>
<reference evidence="5 6" key="1">
    <citation type="journal article" date="2014" name="Nat. Genet.">
        <title>Genome and transcriptome of the porcine whipworm Trichuris suis.</title>
        <authorList>
            <person name="Jex A.R."/>
            <person name="Nejsum P."/>
            <person name="Schwarz E.M."/>
            <person name="Hu L."/>
            <person name="Young N.D."/>
            <person name="Hall R.S."/>
            <person name="Korhonen P.K."/>
            <person name="Liao S."/>
            <person name="Thamsborg S."/>
            <person name="Xia J."/>
            <person name="Xu P."/>
            <person name="Wang S."/>
            <person name="Scheerlinck J.P."/>
            <person name="Hofmann A."/>
            <person name="Sternberg P.W."/>
            <person name="Wang J."/>
            <person name="Gasser R.B."/>
        </authorList>
    </citation>
    <scope>NUCLEOTIDE SEQUENCE [LARGE SCALE GENOMIC DNA]</scope>
    <source>
        <strain evidence="5">DCEP-RM93M</strain>
    </source>
</reference>
<name>A0A085LK35_9BILA</name>
<feature type="signal peptide" evidence="3">
    <location>
        <begin position="1"/>
        <end position="20"/>
    </location>
</feature>
<protein>
    <recommendedName>
        <fullName evidence="4">ADF-H domain-containing protein</fullName>
    </recommendedName>
</protein>
<keyword evidence="6" id="KW-1185">Reference proteome</keyword>
<accession>A0A085LK35</accession>
<sequence length="371" mass="42276">MVSSLSFGSLLLRVQTLVHCSWSVPDRCRHFGNEIAKDHAVRCYFASRQRYEDQKWKSVMPEVAVKKEVLKQEVKAGPKTQCRSWHKTSRTDRTSNLSAEDGRMQKRTDSSRKEENWKFSLPCTRPVNVYVLHMDRIISHRSVTWSIVPSSSNAPQDTFLGSVIEGRGELVLFGGVRYMADSRPPSFRFFFEQTHGAAVGTVFVLKPSLEEHLTVVPDLIKSAFVAYSGNMGTVKPICAVSEEARSQINQFRNKRCSGTCALILKIHQATHQLEPEEQLENVSIEQLRDSLPDIVPRFVLLCRRLVHSDERVSFPLLVIFFSPYGCTPTMQMLYAGSLNLVLCESRINRYMEIRELEELTDSSIDESLNLI</sequence>
<dbReference type="PANTHER" id="PTHR11249">
    <property type="entry name" value="GLIAL FACTOR NATURATION FACTOR"/>
    <property type="match status" value="1"/>
</dbReference>
<evidence type="ECO:0000256" key="2">
    <source>
        <dbReference type="SAM" id="MobiDB-lite"/>
    </source>
</evidence>
<dbReference type="GO" id="GO:0003779">
    <property type="term" value="F:actin binding"/>
    <property type="evidence" value="ECO:0007669"/>
    <property type="project" value="InterPro"/>
</dbReference>
<dbReference type="SMART" id="SM00102">
    <property type="entry name" value="ADF"/>
    <property type="match status" value="1"/>
</dbReference>
<gene>
    <name evidence="5" type="ORF">M513_13792</name>
</gene>
<dbReference type="Proteomes" id="UP000030764">
    <property type="component" value="Unassembled WGS sequence"/>
</dbReference>
<evidence type="ECO:0000313" key="6">
    <source>
        <dbReference type="Proteomes" id="UP000030764"/>
    </source>
</evidence>
<dbReference type="InterPro" id="IPR011171">
    <property type="entry name" value="GMF"/>
</dbReference>
<dbReference type="SUPFAM" id="SSF55753">
    <property type="entry name" value="Actin depolymerizing proteins"/>
    <property type="match status" value="1"/>
</dbReference>
<organism evidence="5 6">
    <name type="scientific">Trichuris suis</name>
    <name type="common">pig whipworm</name>
    <dbReference type="NCBI Taxonomy" id="68888"/>
    <lineage>
        <taxon>Eukaryota</taxon>
        <taxon>Metazoa</taxon>
        <taxon>Ecdysozoa</taxon>
        <taxon>Nematoda</taxon>
        <taxon>Enoplea</taxon>
        <taxon>Dorylaimia</taxon>
        <taxon>Trichinellida</taxon>
        <taxon>Trichuridae</taxon>
        <taxon>Trichuris</taxon>
    </lineage>
</organism>
<dbReference type="Gene3D" id="3.40.20.10">
    <property type="entry name" value="Severin"/>
    <property type="match status" value="1"/>
</dbReference>
<proteinExistence type="inferred from homology"/>
<feature type="region of interest" description="Disordered" evidence="2">
    <location>
        <begin position="80"/>
        <end position="111"/>
    </location>
</feature>
<dbReference type="InterPro" id="IPR029006">
    <property type="entry name" value="ADF-H/Gelsolin-like_dom_sf"/>
</dbReference>
<comment type="similarity">
    <text evidence="1">Belongs to the actin-binding proteins ADF family. GMF subfamily.</text>
</comment>
<dbReference type="GO" id="GO:0071933">
    <property type="term" value="F:Arp2/3 complex binding"/>
    <property type="evidence" value="ECO:0007669"/>
    <property type="project" value="InterPro"/>
</dbReference>
<evidence type="ECO:0000256" key="1">
    <source>
        <dbReference type="ARBA" id="ARBA00010055"/>
    </source>
</evidence>
<evidence type="ECO:0000256" key="3">
    <source>
        <dbReference type="SAM" id="SignalP"/>
    </source>
</evidence>
<dbReference type="InterPro" id="IPR002108">
    <property type="entry name" value="ADF-H"/>
</dbReference>
<dbReference type="CDD" id="cd11283">
    <property type="entry name" value="ADF_GMF-beta_like"/>
    <property type="match status" value="1"/>
</dbReference>
<dbReference type="GO" id="GO:0071846">
    <property type="term" value="P:actin filament debranching"/>
    <property type="evidence" value="ECO:0007669"/>
    <property type="project" value="InterPro"/>
</dbReference>
<dbReference type="PANTHER" id="PTHR11249:SF2">
    <property type="entry name" value="GLIA MATURATION FACTOR"/>
    <property type="match status" value="1"/>
</dbReference>
<keyword evidence="3" id="KW-0732">Signal</keyword>
<evidence type="ECO:0000313" key="5">
    <source>
        <dbReference type="EMBL" id="KFD45331.1"/>
    </source>
</evidence>
<dbReference type="GO" id="GO:0034316">
    <property type="term" value="P:negative regulation of Arp2/3 complex-mediated actin nucleation"/>
    <property type="evidence" value="ECO:0007669"/>
    <property type="project" value="TreeGrafter"/>
</dbReference>
<feature type="domain" description="ADF-H" evidence="4">
    <location>
        <begin position="236"/>
        <end position="369"/>
    </location>
</feature>
<dbReference type="AlphaFoldDB" id="A0A085LK35"/>
<evidence type="ECO:0000259" key="4">
    <source>
        <dbReference type="PROSITE" id="PS51263"/>
    </source>
</evidence>
<feature type="chain" id="PRO_5001794716" description="ADF-H domain-containing protein" evidence="3">
    <location>
        <begin position="21"/>
        <end position="371"/>
    </location>
</feature>
<dbReference type="EMBL" id="KL363549">
    <property type="protein sequence ID" value="KFD45331.1"/>
    <property type="molecule type" value="Genomic_DNA"/>
</dbReference>
<feature type="compositionally biased region" description="Basic and acidic residues" evidence="2">
    <location>
        <begin position="100"/>
        <end position="111"/>
    </location>
</feature>
<dbReference type="GO" id="GO:0030864">
    <property type="term" value="C:cortical actin cytoskeleton"/>
    <property type="evidence" value="ECO:0007669"/>
    <property type="project" value="TreeGrafter"/>
</dbReference>
<dbReference type="PROSITE" id="PS51263">
    <property type="entry name" value="ADF_H"/>
    <property type="match status" value="1"/>
</dbReference>